<protein>
    <submittedName>
        <fullName evidence="3">Tetratricopeptide repeat protein</fullName>
    </submittedName>
</protein>
<evidence type="ECO:0000313" key="3">
    <source>
        <dbReference type="EMBL" id="TWU10707.1"/>
    </source>
</evidence>
<feature type="repeat" description="TPR" evidence="1">
    <location>
        <begin position="290"/>
        <end position="323"/>
    </location>
</feature>
<organism evidence="3 4">
    <name type="scientific">Allorhodopirellula heiligendammensis</name>
    <dbReference type="NCBI Taxonomy" id="2714739"/>
    <lineage>
        <taxon>Bacteria</taxon>
        <taxon>Pseudomonadati</taxon>
        <taxon>Planctomycetota</taxon>
        <taxon>Planctomycetia</taxon>
        <taxon>Pirellulales</taxon>
        <taxon>Pirellulaceae</taxon>
        <taxon>Allorhodopirellula</taxon>
    </lineage>
</organism>
<dbReference type="InterPro" id="IPR011990">
    <property type="entry name" value="TPR-like_helical_dom_sf"/>
</dbReference>
<accession>A0A5C6BGE1</accession>
<dbReference type="AlphaFoldDB" id="A0A5C6BGE1"/>
<feature type="chain" id="PRO_5022920277" evidence="2">
    <location>
        <begin position="19"/>
        <end position="901"/>
    </location>
</feature>
<dbReference type="OrthoDB" id="224082at2"/>
<keyword evidence="1" id="KW-0802">TPR repeat</keyword>
<proteinExistence type="predicted"/>
<sequence>MIRCLSLCLFLVAGSAVAQEQPAANNSPPNLSAEEQQIHQFFADFETATRADSVDEQIQFFDFDELTRDIVEQSGVAMPPGLQSQLATVMQTQIKQQFELLDAPWTRHRIVRIEFSDDKSIADVFVRSWSVELGTARESYLLKKIDDQWRICDVSQLSIGVSMVALSSLGLRDTMQSNIASELVYAMQKITQCATECAQGNVYAAMDHIDGILGYPMPESMQALRWTLSAIIHGAIDPEKTIESLEKAEAFGESTLLADYLRGEAYLELGRFEVAINHFRDYVNHFGADADAYYSLGYALEQLDRIDEAIDAYKAALADTPESVDNVSALALALPDSRKEEFVTFYRNLPDPTSSFEQVGDAFVYASDAPALRTLIDTMVTIDPAAEYMDYYRAMLEHLEGNYRVAFDSLAESLSQMDTEAEARTWYEYALCDAARQCDRIDQAYAMCVDKAQAIDTLTNRTDIQGEPLPDAASQATIDALLEKYLLEHDNAFDALMLVGRSHAGREEYPAASECFVKAMSSTDDPDERYEALEECVYCYVSMDRALDAYNEFEPKSDVVEILEYALDDGEALTEILEKFQADEPDSLRFVWTTLQEMLEQGEYQPGLDRVDLALSEAGLSGDGGYEETSLVVYRTRFLIGLKRYDDAILAAHSLAEDSREFIRALVYAAKGDRRQFDIAYQRCLAAEGMYGAESFAEAPEVPVQWLPDSSEQTGDEAEVPFSPYTQVRRVVLLLDEPRSVNAGSVIAASREIGEPLYAIDRRQMTAEEDDYVFQASDYSVIVATQRCRYFIQAGDGPYLHNADLLAEDLDTDEELSELIRQHSAWLAIDIFQWPQGIDQDSACEIPDNAGKLLAQFARQLVGDGATVAIHSDMQIATRCNEEFFVKLSSDTPISAFEAAE</sequence>
<keyword evidence="4" id="KW-1185">Reference proteome</keyword>
<dbReference type="PROSITE" id="PS50293">
    <property type="entry name" value="TPR_REGION"/>
    <property type="match status" value="1"/>
</dbReference>
<dbReference type="SMART" id="SM00028">
    <property type="entry name" value="TPR"/>
    <property type="match status" value="2"/>
</dbReference>
<reference evidence="3 4" key="1">
    <citation type="journal article" date="2020" name="Antonie Van Leeuwenhoek">
        <title>Rhodopirellula heiligendammensis sp. nov., Rhodopirellula pilleata sp. nov., and Rhodopirellula solitaria sp. nov. isolated from natural or artificial marine surfaces in Northern Germany and California, USA, and emended description of the genus Rhodopirellula.</title>
        <authorList>
            <person name="Kallscheuer N."/>
            <person name="Wiegand S."/>
            <person name="Jogler M."/>
            <person name="Boedeker C."/>
            <person name="Peeters S.H."/>
            <person name="Rast P."/>
            <person name="Heuer A."/>
            <person name="Jetten M.S.M."/>
            <person name="Rohde M."/>
            <person name="Jogler C."/>
        </authorList>
    </citation>
    <scope>NUCLEOTIDE SEQUENCE [LARGE SCALE GENOMIC DNA]</scope>
    <source>
        <strain evidence="3 4">Poly21</strain>
    </source>
</reference>
<dbReference type="InterPro" id="IPR019734">
    <property type="entry name" value="TPR_rpt"/>
</dbReference>
<comment type="caution">
    <text evidence="3">The sequence shown here is derived from an EMBL/GenBank/DDBJ whole genome shotgun (WGS) entry which is preliminary data.</text>
</comment>
<keyword evidence="2" id="KW-0732">Signal</keyword>
<dbReference type="PANTHER" id="PTHR12558:SF13">
    <property type="entry name" value="CELL DIVISION CYCLE PROTEIN 27 HOMOLOG"/>
    <property type="match status" value="1"/>
</dbReference>
<dbReference type="RefSeq" id="WP_146409105.1">
    <property type="nucleotide sequence ID" value="NZ_SJPU01000003.1"/>
</dbReference>
<evidence type="ECO:0000256" key="1">
    <source>
        <dbReference type="PROSITE-ProRule" id="PRU00339"/>
    </source>
</evidence>
<dbReference type="Pfam" id="PF13432">
    <property type="entry name" value="TPR_16"/>
    <property type="match status" value="1"/>
</dbReference>
<evidence type="ECO:0000256" key="2">
    <source>
        <dbReference type="SAM" id="SignalP"/>
    </source>
</evidence>
<feature type="signal peptide" evidence="2">
    <location>
        <begin position="1"/>
        <end position="18"/>
    </location>
</feature>
<evidence type="ECO:0000313" key="4">
    <source>
        <dbReference type="Proteomes" id="UP000319908"/>
    </source>
</evidence>
<dbReference type="PANTHER" id="PTHR12558">
    <property type="entry name" value="CELL DIVISION CYCLE 16,23,27"/>
    <property type="match status" value="1"/>
</dbReference>
<dbReference type="EMBL" id="SJPU01000003">
    <property type="protein sequence ID" value="TWU10707.1"/>
    <property type="molecule type" value="Genomic_DNA"/>
</dbReference>
<dbReference type="SUPFAM" id="SSF48452">
    <property type="entry name" value="TPR-like"/>
    <property type="match status" value="1"/>
</dbReference>
<dbReference type="Gene3D" id="1.25.40.10">
    <property type="entry name" value="Tetratricopeptide repeat domain"/>
    <property type="match status" value="1"/>
</dbReference>
<dbReference type="Proteomes" id="UP000319908">
    <property type="component" value="Unassembled WGS sequence"/>
</dbReference>
<dbReference type="PROSITE" id="PS50005">
    <property type="entry name" value="TPR"/>
    <property type="match status" value="1"/>
</dbReference>
<name>A0A5C6BGE1_9BACT</name>
<gene>
    <name evidence="3" type="ORF">Poly21_46130</name>
</gene>